<name>A0A9W8YVZ4_9PEZI</name>
<feature type="region of interest" description="Disordered" evidence="1">
    <location>
        <begin position="81"/>
        <end position="110"/>
    </location>
</feature>
<feature type="compositionally biased region" description="Polar residues" evidence="1">
    <location>
        <begin position="283"/>
        <end position="304"/>
    </location>
</feature>
<protein>
    <submittedName>
        <fullName evidence="2">Uncharacterized protein</fullName>
    </submittedName>
</protein>
<dbReference type="OrthoDB" id="5244050at2759"/>
<feature type="compositionally biased region" description="Polar residues" evidence="1">
    <location>
        <begin position="546"/>
        <end position="587"/>
    </location>
</feature>
<feature type="region of interest" description="Disordered" evidence="1">
    <location>
        <begin position="247"/>
        <end position="683"/>
    </location>
</feature>
<sequence>MGGSTRLKFPLPHRRSKKQPSQDVLSISAPMTNKAQKLLGSAEISIDNASPTSPAENPKVWETRSAVSGVSGISVTISETTTAASVPGTAESTVTPGTSGRSKTAWDQESDIIPRDLGLNTSSAARSQNLDITTDASSLRRRRSSSTIVSYYDKSKLPLSISQQTSNSAMAKGYPGKAAEMLDMKASEVLDMTCPRPAPKPPTMHRKKPSRLDLSHLLPSSASSRLSRFSQKGKENVNLVLGSDLFTRSPSVMSTPPAMSPSGFEPKPEKAKLRRKLTKESLRSLQQTTRWNSVSSETNSATTSLRKRATDTGNLNHLYEHYEKTSIRDTADHDEPDGIPSRRPSDAGSHAGSHAESLAASRKNIRQSAPLPSSPSATKSRHQVSPSFSSVSWRPFPAYSPDETCGPIAENPRVSATSSSLMSPAGDYSASVSSRHTRTSRASKTTESFADFDPNATSVLSLSSDSEDDDLDPPRTAASIPSVGSRDSGISSVDHRRRPSNTSSTSVDPARAQAKSRFRSSLGAQAPFLAIPEDDGAAASPLKVNPRSSSLGSAITNGSPRPSVSTIASSVRPQSRLSQASMSTADSVPTHFSRPRPPAKASSPKPAHEVRHVAMLQSRTATPVQLQQEPVPEKHQRPSNYSPASPKRSQPAPTTSLHNVESTLRDQSDPKIEQGGPILTLSGADAAPDERFISVTRQEEMLLAAMRAKRALMRENLQVGDMESKESKAASKNESVASIKTVKTAVVEPQLDGRSSHVTNSSKKFVAALHFPEPPTSKAGLVQAASRSDDIPEEQEDILMCLDRTVSTMDPYDAAEPSPDLSDFIIDFDAGQFPVPPKASHSRNSSIASAAGRLTHTKPAKHHRQSSFGRPRPDSEFLPSFQPASPDTAPPLPFHQGIDLDAVASKAGHGLGISNEPMIPITFHEEEIIQPPSRKKALRISAVGLPLPEVGQWGDDG</sequence>
<feature type="compositionally biased region" description="Polar residues" evidence="1">
    <location>
        <begin position="81"/>
        <end position="107"/>
    </location>
</feature>
<dbReference type="AlphaFoldDB" id="A0A9W8YVZ4"/>
<dbReference type="Proteomes" id="UP001140453">
    <property type="component" value="Unassembled WGS sequence"/>
</dbReference>
<feature type="region of interest" description="Disordered" evidence="1">
    <location>
        <begin position="851"/>
        <end position="896"/>
    </location>
</feature>
<evidence type="ECO:0000313" key="2">
    <source>
        <dbReference type="EMBL" id="KAJ4393602.1"/>
    </source>
</evidence>
<proteinExistence type="predicted"/>
<feature type="compositionally biased region" description="Polar residues" evidence="1">
    <location>
        <begin position="617"/>
        <end position="628"/>
    </location>
</feature>
<keyword evidence="3" id="KW-1185">Reference proteome</keyword>
<feature type="region of interest" description="Disordered" evidence="1">
    <location>
        <begin position="1"/>
        <end position="24"/>
    </location>
</feature>
<feature type="compositionally biased region" description="Basic and acidic residues" evidence="1">
    <location>
        <begin position="663"/>
        <end position="672"/>
    </location>
</feature>
<feature type="compositionally biased region" description="Basic and acidic residues" evidence="1">
    <location>
        <begin position="318"/>
        <end position="333"/>
    </location>
</feature>
<feature type="compositionally biased region" description="Polar residues" evidence="1">
    <location>
        <begin position="366"/>
        <end position="392"/>
    </location>
</feature>
<reference evidence="2" key="1">
    <citation type="submission" date="2022-10" db="EMBL/GenBank/DDBJ databases">
        <title>Tapping the CABI collections for fungal endophytes: first genome assemblies for Collariella, Neodidymelliopsis, Ascochyta clinopodiicola, Didymella pomorum, Didymosphaeria variabile, Neocosmospora piperis and Neocucurbitaria cava.</title>
        <authorList>
            <person name="Hill R."/>
        </authorList>
    </citation>
    <scope>NUCLEOTIDE SEQUENCE</scope>
    <source>
        <strain evidence="2">IMI 355082</strain>
    </source>
</reference>
<evidence type="ECO:0000256" key="1">
    <source>
        <dbReference type="SAM" id="MobiDB-lite"/>
    </source>
</evidence>
<accession>A0A9W8YVZ4</accession>
<evidence type="ECO:0000313" key="3">
    <source>
        <dbReference type="Proteomes" id="UP001140453"/>
    </source>
</evidence>
<comment type="caution">
    <text evidence="2">The sequence shown here is derived from an EMBL/GenBank/DDBJ whole genome shotgun (WGS) entry which is preliminary data.</text>
</comment>
<gene>
    <name evidence="2" type="ORF">N0V93_002815</name>
</gene>
<feature type="compositionally biased region" description="Polar residues" evidence="1">
    <location>
        <begin position="638"/>
        <end position="662"/>
    </location>
</feature>
<organism evidence="2 3">
    <name type="scientific">Gnomoniopsis smithogilvyi</name>
    <dbReference type="NCBI Taxonomy" id="1191159"/>
    <lineage>
        <taxon>Eukaryota</taxon>
        <taxon>Fungi</taxon>
        <taxon>Dikarya</taxon>
        <taxon>Ascomycota</taxon>
        <taxon>Pezizomycotina</taxon>
        <taxon>Sordariomycetes</taxon>
        <taxon>Sordariomycetidae</taxon>
        <taxon>Diaporthales</taxon>
        <taxon>Gnomoniaceae</taxon>
        <taxon>Gnomoniopsis</taxon>
    </lineage>
</organism>
<dbReference type="EMBL" id="JAPEVB010000002">
    <property type="protein sequence ID" value="KAJ4393602.1"/>
    <property type="molecule type" value="Genomic_DNA"/>
</dbReference>
<feature type="compositionally biased region" description="Basic residues" evidence="1">
    <location>
        <begin position="855"/>
        <end position="865"/>
    </location>
</feature>